<dbReference type="Proteomes" id="UP000185511">
    <property type="component" value="Chromosome"/>
</dbReference>
<evidence type="ECO:0000256" key="1">
    <source>
        <dbReference type="ARBA" id="ARBA00022679"/>
    </source>
</evidence>
<dbReference type="Pfam" id="PF02515">
    <property type="entry name" value="CoA_transf_3"/>
    <property type="match status" value="1"/>
</dbReference>
<name>A0AAC9LFL0_9PSEU</name>
<dbReference type="GO" id="GO:0008410">
    <property type="term" value="F:CoA-transferase activity"/>
    <property type="evidence" value="ECO:0007669"/>
    <property type="project" value="TreeGrafter"/>
</dbReference>
<evidence type="ECO:0000313" key="2">
    <source>
        <dbReference type="EMBL" id="APU16481.1"/>
    </source>
</evidence>
<protein>
    <submittedName>
        <fullName evidence="2">Acyl-CoA transferase/carnitine dehydratase</fullName>
    </submittedName>
</protein>
<proteinExistence type="predicted"/>
<organism evidence="2 3">
    <name type="scientific">Actinoalloteichus fjordicus</name>
    <dbReference type="NCBI Taxonomy" id="1612552"/>
    <lineage>
        <taxon>Bacteria</taxon>
        <taxon>Bacillati</taxon>
        <taxon>Actinomycetota</taxon>
        <taxon>Actinomycetes</taxon>
        <taxon>Pseudonocardiales</taxon>
        <taxon>Pseudonocardiaceae</taxon>
        <taxon>Actinoalloteichus</taxon>
    </lineage>
</organism>
<dbReference type="InterPro" id="IPR050483">
    <property type="entry name" value="CoA-transferase_III_domain"/>
</dbReference>
<dbReference type="PANTHER" id="PTHR48207:SF3">
    <property type="entry name" value="SUCCINATE--HYDROXYMETHYLGLUTARATE COA-TRANSFERASE"/>
    <property type="match status" value="1"/>
</dbReference>
<dbReference type="KEGG" id="acad:UA74_22315"/>
<evidence type="ECO:0000313" key="3">
    <source>
        <dbReference type="Proteomes" id="UP000185511"/>
    </source>
</evidence>
<keyword evidence="1 2" id="KW-0808">Transferase</keyword>
<dbReference type="AlphaFoldDB" id="A0AAC9LFL0"/>
<dbReference type="InterPro" id="IPR023606">
    <property type="entry name" value="CoA-Trfase_III_dom_1_sf"/>
</dbReference>
<keyword evidence="3" id="KW-1185">Reference proteome</keyword>
<gene>
    <name evidence="2" type="ORF">UA74_22315</name>
</gene>
<dbReference type="Gene3D" id="3.30.1540.10">
    <property type="entry name" value="formyl-coa transferase, domain 3"/>
    <property type="match status" value="1"/>
</dbReference>
<dbReference type="PANTHER" id="PTHR48207">
    <property type="entry name" value="SUCCINATE--HYDROXYMETHYLGLUTARATE COA-TRANSFERASE"/>
    <property type="match status" value="1"/>
</dbReference>
<dbReference type="InterPro" id="IPR044855">
    <property type="entry name" value="CoA-Trfase_III_dom3_sf"/>
</dbReference>
<accession>A0AAC9LFL0</accession>
<dbReference type="InterPro" id="IPR003673">
    <property type="entry name" value="CoA-Trfase_fam_III"/>
</dbReference>
<dbReference type="SUPFAM" id="SSF89796">
    <property type="entry name" value="CoA-transferase family III (CaiB/BaiF)"/>
    <property type="match status" value="1"/>
</dbReference>
<reference evidence="3" key="1">
    <citation type="submission" date="2016-06" db="EMBL/GenBank/DDBJ databases">
        <title>Complete genome sequence of Actinoalloteichus fjordicus DSM 46855 (=ADI127-17), type strain of the new species Actinoalloteichus fjordicus.</title>
        <authorList>
            <person name="Ruckert C."/>
            <person name="Nouioui I."/>
            <person name="Willmese J."/>
            <person name="van Wezel G."/>
            <person name="Klenk H.-P."/>
            <person name="Kalinowski J."/>
            <person name="Zotchev S.B."/>
        </authorList>
    </citation>
    <scope>NUCLEOTIDE SEQUENCE [LARGE SCALE GENOMIC DNA]</scope>
    <source>
        <strain evidence="3">ADI127-7</strain>
    </source>
</reference>
<dbReference type="EMBL" id="CP016076">
    <property type="protein sequence ID" value="APU16481.1"/>
    <property type="molecule type" value="Genomic_DNA"/>
</dbReference>
<sequence>MIDFTTFLSGPYCTQILADLGARVIKVEPLTGDSSRAIPPYFVDGDSAYYLGNNRNKESVALDLKTPDGQRLARQLVAAGDVVVENYRPGVARRLGIDPAELREGRPELVWASISGFGQDGPWRDRPAYDMIVQALSGVMSLTGEAGSSAMRLGIPAGDLVAGLFAAIGVLSAVIEQRGTGRGRHVDISMLDGQLSMLSYQAVYAMISGLAPQPQAARHDSIPTYRSFTAGDGRELVVTANTERMWRGLCTVLGVDELISDERFIDGGARLRHRDELWELLEAEFARDSAQAWVGRLVEHGVPTALIKTVPEAIDDAGHAGRDMVVELESDSGEQVRVVGNPVRFTDGGHIPLRYPPRLGQDGPGVLRELLGLDEHEIGRLRADGVLGVQEADR</sequence>
<dbReference type="Gene3D" id="3.40.50.10540">
    <property type="entry name" value="Crotonobetainyl-coa:carnitine coa-transferase, domain 1"/>
    <property type="match status" value="1"/>
</dbReference>